<protein>
    <submittedName>
        <fullName evidence="2">Uncharacterized protein</fullName>
    </submittedName>
</protein>
<feature type="compositionally biased region" description="Basic and acidic residues" evidence="1">
    <location>
        <begin position="160"/>
        <end position="196"/>
    </location>
</feature>
<reference evidence="3" key="1">
    <citation type="submission" date="2024-04" db="EMBL/GenBank/DDBJ databases">
        <title>Salinicola lusitanus LLJ914,a marine bacterium isolated from the Okinawa Trough.</title>
        <authorList>
            <person name="Li J."/>
        </authorList>
    </citation>
    <scope>NUCLEOTIDE SEQUENCE [LARGE SCALE GENOMIC DNA]</scope>
</reference>
<proteinExistence type="predicted"/>
<name>A0AAW0MZ58_9GOBI</name>
<feature type="compositionally biased region" description="Low complexity" evidence="1">
    <location>
        <begin position="144"/>
        <end position="159"/>
    </location>
</feature>
<evidence type="ECO:0000313" key="3">
    <source>
        <dbReference type="Proteomes" id="UP001460270"/>
    </source>
</evidence>
<evidence type="ECO:0000256" key="1">
    <source>
        <dbReference type="SAM" id="MobiDB-lite"/>
    </source>
</evidence>
<gene>
    <name evidence="2" type="ORF">WMY93_030310</name>
</gene>
<feature type="compositionally biased region" description="Low complexity" evidence="1">
    <location>
        <begin position="40"/>
        <end position="55"/>
    </location>
</feature>
<comment type="caution">
    <text evidence="2">The sequence shown here is derived from an EMBL/GenBank/DDBJ whole genome shotgun (WGS) entry which is preliminary data.</text>
</comment>
<feature type="region of interest" description="Disordered" evidence="1">
    <location>
        <begin position="144"/>
        <end position="196"/>
    </location>
</feature>
<dbReference type="Proteomes" id="UP001460270">
    <property type="component" value="Unassembled WGS sequence"/>
</dbReference>
<feature type="compositionally biased region" description="Low complexity" evidence="1">
    <location>
        <begin position="23"/>
        <end position="32"/>
    </location>
</feature>
<evidence type="ECO:0000313" key="2">
    <source>
        <dbReference type="EMBL" id="KAK7881901.1"/>
    </source>
</evidence>
<keyword evidence="3" id="KW-1185">Reference proteome</keyword>
<feature type="region of interest" description="Disordered" evidence="1">
    <location>
        <begin position="1"/>
        <end position="63"/>
    </location>
</feature>
<sequence>MSLRAKSHSDLPSLGKSLDDPVLSSLSLSSSSMNKPSRTPHSPGPNNHSPGSNSGSNGGGVRRPVRAVRPVSATAPTGSFLQINHLQGELVRKRKECEDLKRENKYLSNEIHTERIMMRNENELTMRNLRNLNHDLQNQLKELKQKLQQSQQRAALSSRTAEEAESARSDAEKSRTAAEARALGYDRDRQVSDAERKQISDELMMLKKEHKELQMLQAQTEKNSLRRN</sequence>
<accession>A0AAW0MZ58</accession>
<dbReference type="AlphaFoldDB" id="A0AAW0MZ58"/>
<dbReference type="EMBL" id="JBBPFD010000022">
    <property type="protein sequence ID" value="KAK7881901.1"/>
    <property type="molecule type" value="Genomic_DNA"/>
</dbReference>
<organism evidence="2 3">
    <name type="scientific">Mugilogobius chulae</name>
    <name type="common">yellowstripe goby</name>
    <dbReference type="NCBI Taxonomy" id="88201"/>
    <lineage>
        <taxon>Eukaryota</taxon>
        <taxon>Metazoa</taxon>
        <taxon>Chordata</taxon>
        <taxon>Craniata</taxon>
        <taxon>Vertebrata</taxon>
        <taxon>Euteleostomi</taxon>
        <taxon>Actinopterygii</taxon>
        <taxon>Neopterygii</taxon>
        <taxon>Teleostei</taxon>
        <taxon>Neoteleostei</taxon>
        <taxon>Acanthomorphata</taxon>
        <taxon>Gobiaria</taxon>
        <taxon>Gobiiformes</taxon>
        <taxon>Gobioidei</taxon>
        <taxon>Gobiidae</taxon>
        <taxon>Gobionellinae</taxon>
        <taxon>Mugilogobius</taxon>
    </lineage>
</organism>